<dbReference type="Pfam" id="PF08572">
    <property type="entry name" value="PRP3"/>
    <property type="match status" value="1"/>
</dbReference>
<feature type="region of interest" description="Disordered" evidence="6">
    <location>
        <begin position="634"/>
        <end position="712"/>
    </location>
</feature>
<dbReference type="InterPro" id="IPR027104">
    <property type="entry name" value="Prp3"/>
</dbReference>
<evidence type="ECO:0000259" key="8">
    <source>
        <dbReference type="Pfam" id="PF08572"/>
    </source>
</evidence>
<evidence type="ECO:0000256" key="5">
    <source>
        <dbReference type="SAM" id="Coils"/>
    </source>
</evidence>
<keyword evidence="5" id="KW-0175">Coiled coil</keyword>
<feature type="domain" description="Small nuclear ribonucleoprotein Prp3 C-terminal" evidence="7">
    <location>
        <begin position="417"/>
        <end position="540"/>
    </location>
</feature>
<reference evidence="9 10" key="1">
    <citation type="submission" date="2022-01" db="EMBL/GenBank/DDBJ databases">
        <title>A chromosomal length assembly of Cordylochernes scorpioides.</title>
        <authorList>
            <person name="Zeh D."/>
            <person name="Zeh J."/>
        </authorList>
    </citation>
    <scope>NUCLEOTIDE SEQUENCE [LARGE SCALE GENOMIC DNA]</scope>
    <source>
        <strain evidence="9">IN4F17</strain>
        <tissue evidence="9">Whole Body</tissue>
    </source>
</reference>
<dbReference type="InterPro" id="IPR013881">
    <property type="entry name" value="Pre-mRNA_splic_Prp3_dom"/>
</dbReference>
<keyword evidence="3" id="KW-0508">mRNA splicing</keyword>
<dbReference type="Pfam" id="PF06544">
    <property type="entry name" value="Prp3_C"/>
    <property type="match status" value="1"/>
</dbReference>
<keyword evidence="10" id="KW-1185">Reference proteome</keyword>
<protein>
    <submittedName>
        <fullName evidence="9">PRPF3</fullName>
    </submittedName>
</protein>
<feature type="coiled-coil region" evidence="5">
    <location>
        <begin position="204"/>
        <end position="231"/>
    </location>
</feature>
<evidence type="ECO:0000313" key="9">
    <source>
        <dbReference type="EMBL" id="UYV81441.1"/>
    </source>
</evidence>
<sequence length="787" mass="89124">MKLENKKRPADGEAAGEPERKKNKFLPADPPKVGPTMNIQEIMPNAQKNIKERKKVLSSLVLKKLVGLNPIPSSPLISNDLPLDSKVRIAELQAKIQASKAMTHITGLQENLARQAIEKFQKPTPLILDAEGRRVDKTGKEVKLTHRVPTLKANIRAQRREQFKLTQEKSAVEDVAESKFFDYRVTAKPLSRTKKSFKFNEKGKFEQIGQRQRAKAQLEELQNEIAQAAKKTGITSAAKLALVAPKKEYREGDVPDIEWWDSFIIKEESYDKVLLSDCPIEEKLEGITNLIEHPAQLRPPTESNKEILLPIYLTKKEQKKLRRQNRREMWKEKQEKIRLGLEPPPEPKMRLSNMMRVLGTQAVQDPTKIEAHVREQMMKRQKAHQEANAARKLTADQRRDKKIKKLKEDTSLGVHVSVYRVLSLTNPSKKFKVEMNAKQLFMTGCVVLYKNVNIVIVEGGPKQQKKYKHLMMHRIKWSEDSTTLDGNDKGEKVPNKCCLIWEGTTKQRNFGEIKFKVCPTETFAREHLKKYGVEHYWDLAYSTVEMELSTPIKYSRRAKRMGKTIVNPIQELATNTEISAEEHLALSTARRTTSGDAPSGSAQSQPRVTGASSSAGAIVTADASANRAQNWTDIIESSEADENGFIQPRRKRKRGGASTPDSRLPRATATARTEVRSFNRTSRNSGGQSSSTMRTQPQNIKATRQRVADDRSMQQSSSLDNCVFVEFCSDFTKQQYFQALVKLCGDHRAILQLAKMNGHVLVVLSTTTFAERLIDEGLTIEDTLLRA</sequence>
<evidence type="ECO:0000256" key="1">
    <source>
        <dbReference type="ARBA" id="ARBA00004123"/>
    </source>
</evidence>
<keyword evidence="4" id="KW-0539">Nucleus</keyword>
<dbReference type="PANTHER" id="PTHR14212:SF0">
    <property type="entry name" value="U4_U6 SMALL NUCLEAR RIBONUCLEOPROTEIN PRP3"/>
    <property type="match status" value="1"/>
</dbReference>
<feature type="compositionally biased region" description="Polar residues" evidence="6">
    <location>
        <begin position="676"/>
        <end position="702"/>
    </location>
</feature>
<feature type="region of interest" description="Disordered" evidence="6">
    <location>
        <begin position="588"/>
        <end position="615"/>
    </location>
</feature>
<dbReference type="InterPro" id="IPR010541">
    <property type="entry name" value="Prp3_C"/>
</dbReference>
<feature type="domain" description="Pre-mRNA-splicing factor 3" evidence="8">
    <location>
        <begin position="179"/>
        <end position="394"/>
    </location>
</feature>
<comment type="subcellular location">
    <subcellularLocation>
        <location evidence="1">Nucleus</location>
    </subcellularLocation>
</comment>
<organism evidence="9 10">
    <name type="scientific">Cordylochernes scorpioides</name>
    <dbReference type="NCBI Taxonomy" id="51811"/>
    <lineage>
        <taxon>Eukaryota</taxon>
        <taxon>Metazoa</taxon>
        <taxon>Ecdysozoa</taxon>
        <taxon>Arthropoda</taxon>
        <taxon>Chelicerata</taxon>
        <taxon>Arachnida</taxon>
        <taxon>Pseudoscorpiones</taxon>
        <taxon>Cheliferoidea</taxon>
        <taxon>Chernetidae</taxon>
        <taxon>Cordylochernes</taxon>
    </lineage>
</organism>
<evidence type="ECO:0000256" key="2">
    <source>
        <dbReference type="ARBA" id="ARBA00022664"/>
    </source>
</evidence>
<evidence type="ECO:0000256" key="6">
    <source>
        <dbReference type="SAM" id="MobiDB-lite"/>
    </source>
</evidence>
<proteinExistence type="predicted"/>
<evidence type="ECO:0000259" key="7">
    <source>
        <dbReference type="Pfam" id="PF06544"/>
    </source>
</evidence>
<accession>A0ABY6LJX3</accession>
<keyword evidence="2" id="KW-0507">mRNA processing</keyword>
<gene>
    <name evidence="9" type="ORF">LAZ67_20001195</name>
</gene>
<dbReference type="Proteomes" id="UP001235939">
    <property type="component" value="Chromosome 20"/>
</dbReference>
<evidence type="ECO:0000313" key="10">
    <source>
        <dbReference type="Proteomes" id="UP001235939"/>
    </source>
</evidence>
<dbReference type="CDD" id="cd24162">
    <property type="entry name" value="Prp3_C"/>
    <property type="match status" value="1"/>
</dbReference>
<name>A0ABY6LJX3_9ARAC</name>
<feature type="compositionally biased region" description="Polar residues" evidence="6">
    <location>
        <begin position="589"/>
        <end position="615"/>
    </location>
</feature>
<evidence type="ECO:0000256" key="3">
    <source>
        <dbReference type="ARBA" id="ARBA00023187"/>
    </source>
</evidence>
<evidence type="ECO:0000256" key="4">
    <source>
        <dbReference type="ARBA" id="ARBA00023242"/>
    </source>
</evidence>
<dbReference type="EMBL" id="CP092882">
    <property type="protein sequence ID" value="UYV81441.1"/>
    <property type="molecule type" value="Genomic_DNA"/>
</dbReference>
<dbReference type="PANTHER" id="PTHR14212">
    <property type="entry name" value="U4/U6-ASSOCIATED RNA SPLICING FACTOR-RELATED"/>
    <property type="match status" value="1"/>
</dbReference>
<feature type="compositionally biased region" description="Basic and acidic residues" evidence="6">
    <location>
        <begin position="1"/>
        <end position="11"/>
    </location>
</feature>
<feature type="region of interest" description="Disordered" evidence="6">
    <location>
        <begin position="1"/>
        <end position="35"/>
    </location>
</feature>